<keyword evidence="5" id="KW-0732">Signal</keyword>
<evidence type="ECO:0000256" key="4">
    <source>
        <dbReference type="ARBA" id="ARBA00022692"/>
    </source>
</evidence>
<dbReference type="Gene3D" id="3.40.50.410">
    <property type="entry name" value="von Willebrand factor, type A domain"/>
    <property type="match status" value="1"/>
</dbReference>
<dbReference type="SMART" id="SM00187">
    <property type="entry name" value="INB"/>
    <property type="match status" value="1"/>
</dbReference>
<feature type="region of interest" description="Disordered" evidence="13">
    <location>
        <begin position="216"/>
        <end position="259"/>
    </location>
</feature>
<dbReference type="PANTHER" id="PTHR10082">
    <property type="entry name" value="INTEGRIN BETA SUBUNIT"/>
    <property type="match status" value="1"/>
</dbReference>
<evidence type="ECO:0000256" key="3">
    <source>
        <dbReference type="ARBA" id="ARBA00022536"/>
    </source>
</evidence>
<dbReference type="OrthoDB" id="410592at2759"/>
<keyword evidence="12" id="KW-0130">Cell adhesion</keyword>
<dbReference type="GO" id="GO:0007229">
    <property type="term" value="P:integrin-mediated signaling pathway"/>
    <property type="evidence" value="ECO:0007669"/>
    <property type="project" value="UniProtKB-KW"/>
</dbReference>
<dbReference type="GO" id="GO:0098609">
    <property type="term" value="P:cell-cell adhesion"/>
    <property type="evidence" value="ECO:0007669"/>
    <property type="project" value="TreeGrafter"/>
</dbReference>
<keyword evidence="7" id="KW-1133">Transmembrane helix</keyword>
<keyword evidence="4 12" id="KW-0812">Transmembrane</keyword>
<dbReference type="Proteomes" id="UP000824540">
    <property type="component" value="Unassembled WGS sequence"/>
</dbReference>
<dbReference type="InterPro" id="IPR036465">
    <property type="entry name" value="vWFA_dom_sf"/>
</dbReference>
<comment type="subcellular location">
    <subcellularLocation>
        <location evidence="1 12">Cell membrane</location>
        <topology evidence="1 12">Single-pass type I membrane protein</topology>
    </subcellularLocation>
</comment>
<dbReference type="SUPFAM" id="SSF103575">
    <property type="entry name" value="Plexin repeat"/>
    <property type="match status" value="1"/>
</dbReference>
<evidence type="ECO:0000256" key="6">
    <source>
        <dbReference type="ARBA" id="ARBA00022737"/>
    </source>
</evidence>
<proteinExistence type="inferred from homology"/>
<evidence type="ECO:0000256" key="7">
    <source>
        <dbReference type="ARBA" id="ARBA00022989"/>
    </source>
</evidence>
<sequence length="538" mass="58123">MISSQQHPEEKPTAREESRKSPNKKSSLEELKTLIRQESADLSIILLARQFMLMVASPTMSSAGRIHPTMHDKDSLRPRVNGVWEMLCALQLAVIMGLMLGAQRPNAQECPSPMASTCEECISSSPHCAWCKDKEERTLRCDTREALRGKGCAEKHILDPESQHTSFDSPAKDAQRAARLSPQKLSLELRPGSFMAKDSLHRAAHLGTQVLSAVQEVVPESQSRDQQNPDSKSKVQPGISFSHSPSLSDDLGPFSEAPEHRAPKGGLLALMQAAVCGDVIGWSNDNARLLVYASDHEFYVGKGQTWNASSANGCLTENNIQVIFAVTEEVADKYKELSEALPKSTVAVLPSDLRDIKATITEAYNRLWSSWAVRHTHVPGMNISYSAECPEGERRSPHRGECSVSVNVTVSMETCLEPQSFHIQLMGSPAKLGVQLKSICTCECGDTPDPSFCSYSGKLSYGVTQDILGPTAAVHHTRATPPAGREKEVPCVQGGASASVGSAAVTSAISREGGSSDGIANAMTSAANTMREKSVEVQ</sequence>
<dbReference type="GO" id="GO:0008305">
    <property type="term" value="C:integrin complex"/>
    <property type="evidence" value="ECO:0007669"/>
    <property type="project" value="TreeGrafter"/>
</dbReference>
<dbReference type="SUPFAM" id="SSF53300">
    <property type="entry name" value="vWA-like"/>
    <property type="match status" value="1"/>
</dbReference>
<dbReference type="Pfam" id="PF00362">
    <property type="entry name" value="Integrin_beta"/>
    <property type="match status" value="2"/>
</dbReference>
<dbReference type="GO" id="GO:0005925">
    <property type="term" value="C:focal adhesion"/>
    <property type="evidence" value="ECO:0007669"/>
    <property type="project" value="TreeGrafter"/>
</dbReference>
<protein>
    <recommendedName>
        <fullName evidence="12">Integrin beta</fullName>
    </recommendedName>
</protein>
<evidence type="ECO:0000256" key="11">
    <source>
        <dbReference type="ARBA" id="ARBA00023180"/>
    </source>
</evidence>
<evidence type="ECO:0000313" key="16">
    <source>
        <dbReference type="Proteomes" id="UP000824540"/>
    </source>
</evidence>
<dbReference type="InterPro" id="IPR002369">
    <property type="entry name" value="Integrin_bsu_VWA"/>
</dbReference>
<dbReference type="AlphaFoldDB" id="A0A8T2NDA4"/>
<dbReference type="InterPro" id="IPR015812">
    <property type="entry name" value="Integrin_bsu"/>
</dbReference>
<dbReference type="Gene3D" id="3.30.1680.10">
    <property type="entry name" value="ligand-binding face of the semaphorins, domain 2"/>
    <property type="match status" value="1"/>
</dbReference>
<keyword evidence="3" id="KW-0245">EGF-like domain</keyword>
<evidence type="ECO:0000256" key="12">
    <source>
        <dbReference type="RuleBase" id="RU000633"/>
    </source>
</evidence>
<keyword evidence="11" id="KW-0325">Glycoprotein</keyword>
<feature type="domain" description="Integrin beta subunit VWA" evidence="14">
    <location>
        <begin position="117"/>
        <end position="442"/>
    </location>
</feature>
<evidence type="ECO:0000313" key="15">
    <source>
        <dbReference type="EMBL" id="KAG9337806.1"/>
    </source>
</evidence>
<feature type="compositionally biased region" description="Basic and acidic residues" evidence="13">
    <location>
        <begin position="7"/>
        <end position="29"/>
    </location>
</feature>
<name>A0A8T2NDA4_9TELE</name>
<dbReference type="InterPro" id="IPR033760">
    <property type="entry name" value="Integrin_beta_N"/>
</dbReference>
<comment type="caution">
    <text evidence="15">The sequence shown here is derived from an EMBL/GenBank/DDBJ whole genome shotgun (WGS) entry which is preliminary data.</text>
</comment>
<organism evidence="15 16">
    <name type="scientific">Albula glossodonta</name>
    <name type="common">roundjaw bonefish</name>
    <dbReference type="NCBI Taxonomy" id="121402"/>
    <lineage>
        <taxon>Eukaryota</taxon>
        <taxon>Metazoa</taxon>
        <taxon>Chordata</taxon>
        <taxon>Craniata</taxon>
        <taxon>Vertebrata</taxon>
        <taxon>Euteleostomi</taxon>
        <taxon>Actinopterygii</taxon>
        <taxon>Neopterygii</taxon>
        <taxon>Teleostei</taxon>
        <taxon>Albuliformes</taxon>
        <taxon>Albulidae</taxon>
        <taxon>Albula</taxon>
    </lineage>
</organism>
<evidence type="ECO:0000256" key="13">
    <source>
        <dbReference type="SAM" id="MobiDB-lite"/>
    </source>
</evidence>
<reference evidence="15" key="1">
    <citation type="thesis" date="2021" institute="BYU ScholarsArchive" country="Provo, UT, USA">
        <title>Applications of and Algorithms for Genome Assembly and Genomic Analyses with an Emphasis on Marine Teleosts.</title>
        <authorList>
            <person name="Pickett B.D."/>
        </authorList>
    </citation>
    <scope>NUCLEOTIDE SEQUENCE</scope>
    <source>
        <strain evidence="15">HI-2016</strain>
    </source>
</reference>
<dbReference type="PRINTS" id="PR01186">
    <property type="entry name" value="INTEGRINB"/>
</dbReference>
<dbReference type="Gene3D" id="2.60.40.1510">
    <property type="entry name" value="ntegrin, alpha v. Chain A, domain 3"/>
    <property type="match status" value="1"/>
</dbReference>
<dbReference type="GO" id="GO:0007160">
    <property type="term" value="P:cell-matrix adhesion"/>
    <property type="evidence" value="ECO:0007669"/>
    <property type="project" value="TreeGrafter"/>
</dbReference>
<dbReference type="GO" id="GO:0005178">
    <property type="term" value="F:integrin binding"/>
    <property type="evidence" value="ECO:0007669"/>
    <property type="project" value="TreeGrafter"/>
</dbReference>
<dbReference type="GO" id="GO:0009986">
    <property type="term" value="C:cell surface"/>
    <property type="evidence" value="ECO:0007669"/>
    <property type="project" value="TreeGrafter"/>
</dbReference>
<evidence type="ECO:0000256" key="10">
    <source>
        <dbReference type="ARBA" id="ARBA00023157"/>
    </source>
</evidence>
<accession>A0A8T2NDA4</accession>
<dbReference type="Pfam" id="PF17205">
    <property type="entry name" value="PSI_integrin"/>
    <property type="match status" value="1"/>
</dbReference>
<keyword evidence="10" id="KW-1015">Disulfide bond</keyword>
<dbReference type="GO" id="GO:0016477">
    <property type="term" value="P:cell migration"/>
    <property type="evidence" value="ECO:0007669"/>
    <property type="project" value="TreeGrafter"/>
</dbReference>
<evidence type="ECO:0000256" key="8">
    <source>
        <dbReference type="ARBA" id="ARBA00023037"/>
    </source>
</evidence>
<dbReference type="InterPro" id="IPR032695">
    <property type="entry name" value="Integrin_dom_sf"/>
</dbReference>
<keyword evidence="8 12" id="KW-0401">Integrin</keyword>
<evidence type="ECO:0000256" key="2">
    <source>
        <dbReference type="ARBA" id="ARBA00007449"/>
    </source>
</evidence>
<dbReference type="PANTHER" id="PTHR10082:SF60">
    <property type="entry name" value="INTEGRIN BETA-PS"/>
    <property type="match status" value="1"/>
</dbReference>
<evidence type="ECO:0000259" key="14">
    <source>
        <dbReference type="SMART" id="SM00187"/>
    </source>
</evidence>
<feature type="region of interest" description="Disordered" evidence="13">
    <location>
        <begin position="1"/>
        <end position="29"/>
    </location>
</feature>
<keyword evidence="9" id="KW-0472">Membrane</keyword>
<evidence type="ECO:0000256" key="1">
    <source>
        <dbReference type="ARBA" id="ARBA00004251"/>
    </source>
</evidence>
<dbReference type="EMBL" id="JAFBMS010000080">
    <property type="protein sequence ID" value="KAG9337806.1"/>
    <property type="molecule type" value="Genomic_DNA"/>
</dbReference>
<keyword evidence="6" id="KW-0677">Repeat</keyword>
<dbReference type="SUPFAM" id="SSF69179">
    <property type="entry name" value="Integrin domains"/>
    <property type="match status" value="1"/>
</dbReference>
<evidence type="ECO:0000256" key="9">
    <source>
        <dbReference type="ARBA" id="ARBA00023136"/>
    </source>
</evidence>
<dbReference type="GO" id="GO:0033627">
    <property type="term" value="P:cell adhesion mediated by integrin"/>
    <property type="evidence" value="ECO:0007669"/>
    <property type="project" value="TreeGrafter"/>
</dbReference>
<comment type="similarity">
    <text evidence="2 12">Belongs to the integrin beta chain family.</text>
</comment>
<feature type="compositionally biased region" description="Polar residues" evidence="13">
    <location>
        <begin position="220"/>
        <end position="230"/>
    </location>
</feature>
<keyword evidence="16" id="KW-1185">Reference proteome</keyword>
<evidence type="ECO:0000256" key="5">
    <source>
        <dbReference type="ARBA" id="ARBA00022729"/>
    </source>
</evidence>
<gene>
    <name evidence="15" type="ORF">JZ751_027608</name>
</gene>